<gene>
    <name evidence="16" type="ORF">MJG50_13775</name>
</gene>
<evidence type="ECO:0000256" key="4">
    <source>
        <dbReference type="ARBA" id="ARBA00022475"/>
    </source>
</evidence>
<dbReference type="Pfam" id="PF00512">
    <property type="entry name" value="HisKA"/>
    <property type="match status" value="1"/>
</dbReference>
<dbReference type="SUPFAM" id="SSF47384">
    <property type="entry name" value="Homodimeric domain of signal transducing histidine kinase"/>
    <property type="match status" value="1"/>
</dbReference>
<evidence type="ECO:0000256" key="5">
    <source>
        <dbReference type="ARBA" id="ARBA00022553"/>
    </source>
</evidence>
<dbReference type="PANTHER" id="PTHR43065">
    <property type="entry name" value="SENSOR HISTIDINE KINASE"/>
    <property type="match status" value="1"/>
</dbReference>
<feature type="transmembrane region" description="Helical" evidence="14">
    <location>
        <begin position="163"/>
        <end position="184"/>
    </location>
</feature>
<evidence type="ECO:0000259" key="15">
    <source>
        <dbReference type="PROSITE" id="PS50109"/>
    </source>
</evidence>
<dbReference type="AlphaFoldDB" id="A0AAW5EB60"/>
<evidence type="ECO:0000256" key="11">
    <source>
        <dbReference type="ARBA" id="ARBA00022989"/>
    </source>
</evidence>
<dbReference type="Pfam" id="PF07694">
    <property type="entry name" value="5TM-5TMR_LYT"/>
    <property type="match status" value="1"/>
</dbReference>
<dbReference type="EMBL" id="JAKTTI010000022">
    <property type="protein sequence ID" value="MCH1626403.1"/>
    <property type="molecule type" value="Genomic_DNA"/>
</dbReference>
<dbReference type="PROSITE" id="PS50109">
    <property type="entry name" value="HIS_KIN"/>
    <property type="match status" value="1"/>
</dbReference>
<evidence type="ECO:0000256" key="3">
    <source>
        <dbReference type="ARBA" id="ARBA00012438"/>
    </source>
</evidence>
<feature type="transmembrane region" description="Helical" evidence="14">
    <location>
        <begin position="69"/>
        <end position="96"/>
    </location>
</feature>
<evidence type="ECO:0000256" key="1">
    <source>
        <dbReference type="ARBA" id="ARBA00000085"/>
    </source>
</evidence>
<keyword evidence="7 14" id="KW-0812">Transmembrane</keyword>
<dbReference type="Proteomes" id="UP001431131">
    <property type="component" value="Unassembled WGS sequence"/>
</dbReference>
<keyword evidence="5" id="KW-0597">Phosphoprotein</keyword>
<proteinExistence type="predicted"/>
<comment type="subcellular location">
    <subcellularLocation>
        <location evidence="2">Cell membrane</location>
        <topology evidence="2">Multi-pass membrane protein</topology>
    </subcellularLocation>
</comment>
<evidence type="ECO:0000313" key="16">
    <source>
        <dbReference type="EMBL" id="MCH1626403.1"/>
    </source>
</evidence>
<organism evidence="16 17">
    <name type="scientific">Fredinandcohnia quinoae</name>
    <dbReference type="NCBI Taxonomy" id="2918902"/>
    <lineage>
        <taxon>Bacteria</taxon>
        <taxon>Bacillati</taxon>
        <taxon>Bacillota</taxon>
        <taxon>Bacilli</taxon>
        <taxon>Bacillales</taxon>
        <taxon>Bacillaceae</taxon>
        <taxon>Fredinandcohnia</taxon>
    </lineage>
</organism>
<dbReference type="GO" id="GO:0071555">
    <property type="term" value="P:cell wall organization"/>
    <property type="evidence" value="ECO:0007669"/>
    <property type="project" value="InterPro"/>
</dbReference>
<evidence type="ECO:0000256" key="2">
    <source>
        <dbReference type="ARBA" id="ARBA00004651"/>
    </source>
</evidence>
<sequence>MSHEISNLLFNLLIVLITMMIHQIWLESRPNSPFVKKYTILATSAIAIFLCMTASFYENQGIFFDLRRIPLWLGTLYGGPITGLVLTFETIIITILQGRDGLYGSIVSTVLLFLTILYLKPIYFRLKLYNKLFLASGVNIIFSVMVLFIWTILHNKSFTFGTWFNFISINLIGIILLSFSVEVIRTNYNNRMKLFQSAKLDVISHLAAGVNHEIKNPLTSIRGMLQILKEDENLSKEKKELFYNIALDEVDKVDQVITDYLTFARPYPDSIEKIYINEVISKSFQIIKPYSTQMNVEIIRKVETSESSYVLGDPSKFVQVLVNILKNSIEASTLGGTIRINAAMNDKRCYISIMDDGVGMNEEVVRRLGEPYFTMDGNGTGLGMMVVFRIIESMKGDIQINSTPGNGTEIILTIPTNIE</sequence>
<evidence type="ECO:0000256" key="13">
    <source>
        <dbReference type="ARBA" id="ARBA00023136"/>
    </source>
</evidence>
<keyword evidence="11 14" id="KW-1133">Transmembrane helix</keyword>
<comment type="catalytic activity">
    <reaction evidence="1">
        <text>ATP + protein L-histidine = ADP + protein N-phospho-L-histidine.</text>
        <dbReference type="EC" id="2.7.13.3"/>
    </reaction>
</comment>
<feature type="transmembrane region" description="Helical" evidence="14">
    <location>
        <begin position="38"/>
        <end position="57"/>
    </location>
</feature>
<dbReference type="Pfam" id="PF02518">
    <property type="entry name" value="HATPase_c"/>
    <property type="match status" value="1"/>
</dbReference>
<feature type="transmembrane region" description="Helical" evidence="14">
    <location>
        <begin position="7"/>
        <end position="26"/>
    </location>
</feature>
<evidence type="ECO:0000256" key="8">
    <source>
        <dbReference type="ARBA" id="ARBA00022741"/>
    </source>
</evidence>
<keyword evidence="4" id="KW-1003">Cell membrane</keyword>
<dbReference type="InterPro" id="IPR004358">
    <property type="entry name" value="Sig_transdc_His_kin-like_C"/>
</dbReference>
<dbReference type="PRINTS" id="PR00344">
    <property type="entry name" value="BCTRLSENSOR"/>
</dbReference>
<keyword evidence="8" id="KW-0547">Nucleotide-binding</keyword>
<name>A0AAW5EB60_9BACI</name>
<dbReference type="InterPro" id="IPR003661">
    <property type="entry name" value="HisK_dim/P_dom"/>
</dbReference>
<dbReference type="InterPro" id="IPR036097">
    <property type="entry name" value="HisK_dim/P_sf"/>
</dbReference>
<keyword evidence="9" id="KW-0418">Kinase</keyword>
<dbReference type="CDD" id="cd00082">
    <property type="entry name" value="HisKA"/>
    <property type="match status" value="1"/>
</dbReference>
<dbReference type="Gene3D" id="3.30.565.10">
    <property type="entry name" value="Histidine kinase-like ATPase, C-terminal domain"/>
    <property type="match status" value="1"/>
</dbReference>
<keyword evidence="12" id="KW-0902">Two-component regulatory system</keyword>
<feature type="domain" description="Histidine kinase" evidence="15">
    <location>
        <begin position="209"/>
        <end position="418"/>
    </location>
</feature>
<dbReference type="GO" id="GO:0005886">
    <property type="term" value="C:plasma membrane"/>
    <property type="evidence" value="ECO:0007669"/>
    <property type="project" value="UniProtKB-SubCell"/>
</dbReference>
<evidence type="ECO:0000313" key="17">
    <source>
        <dbReference type="Proteomes" id="UP001431131"/>
    </source>
</evidence>
<dbReference type="GO" id="GO:0000155">
    <property type="term" value="F:phosphorelay sensor kinase activity"/>
    <property type="evidence" value="ECO:0007669"/>
    <property type="project" value="InterPro"/>
</dbReference>
<dbReference type="GO" id="GO:0005524">
    <property type="term" value="F:ATP binding"/>
    <property type="evidence" value="ECO:0007669"/>
    <property type="project" value="UniProtKB-KW"/>
</dbReference>
<dbReference type="SMART" id="SM00387">
    <property type="entry name" value="HATPase_c"/>
    <property type="match status" value="1"/>
</dbReference>
<evidence type="ECO:0000256" key="12">
    <source>
        <dbReference type="ARBA" id="ARBA00023012"/>
    </source>
</evidence>
<dbReference type="EC" id="2.7.13.3" evidence="3"/>
<dbReference type="SUPFAM" id="SSF55874">
    <property type="entry name" value="ATPase domain of HSP90 chaperone/DNA topoisomerase II/histidine kinase"/>
    <property type="match status" value="1"/>
</dbReference>
<keyword evidence="13 14" id="KW-0472">Membrane</keyword>
<dbReference type="PANTHER" id="PTHR43065:SF46">
    <property type="entry name" value="C4-DICARBOXYLATE TRANSPORT SENSOR PROTEIN DCTB"/>
    <property type="match status" value="1"/>
</dbReference>
<evidence type="ECO:0000256" key="7">
    <source>
        <dbReference type="ARBA" id="ARBA00022692"/>
    </source>
</evidence>
<reference evidence="16" key="1">
    <citation type="submission" date="2022-02" db="EMBL/GenBank/DDBJ databases">
        <title>Fredinandcohnia quinoae sp. nov. isolated from Chenopodium quinoa seeds.</title>
        <authorList>
            <person name="Saati-Santamaria Z."/>
            <person name="Flores-Felix J.D."/>
            <person name="Igual J.M."/>
            <person name="Velazquez E."/>
            <person name="Garcia-Fraile P."/>
            <person name="Martinez-Molina E."/>
        </authorList>
    </citation>
    <scope>NUCLEOTIDE SEQUENCE</scope>
    <source>
        <strain evidence="16">SECRCQ15</strain>
    </source>
</reference>
<evidence type="ECO:0000256" key="10">
    <source>
        <dbReference type="ARBA" id="ARBA00022840"/>
    </source>
</evidence>
<keyword evidence="10 16" id="KW-0067">ATP-binding</keyword>
<protein>
    <recommendedName>
        <fullName evidence="3">histidine kinase</fullName>
        <ecNumber evidence="3">2.7.13.3</ecNumber>
    </recommendedName>
</protein>
<evidence type="ECO:0000256" key="9">
    <source>
        <dbReference type="ARBA" id="ARBA00022777"/>
    </source>
</evidence>
<keyword evidence="6" id="KW-0808">Transferase</keyword>
<dbReference type="InterPro" id="IPR005467">
    <property type="entry name" value="His_kinase_dom"/>
</dbReference>
<dbReference type="RefSeq" id="WP_240256321.1">
    <property type="nucleotide sequence ID" value="NZ_JAKTTI010000022.1"/>
</dbReference>
<dbReference type="InterPro" id="IPR011620">
    <property type="entry name" value="Sig_transdc_His_kinase_LytS_TM"/>
</dbReference>
<accession>A0AAW5EB60</accession>
<dbReference type="InterPro" id="IPR036890">
    <property type="entry name" value="HATPase_C_sf"/>
</dbReference>
<feature type="transmembrane region" description="Helical" evidence="14">
    <location>
        <begin position="132"/>
        <end position="151"/>
    </location>
</feature>
<evidence type="ECO:0000256" key="14">
    <source>
        <dbReference type="SAM" id="Phobius"/>
    </source>
</evidence>
<evidence type="ECO:0000256" key="6">
    <source>
        <dbReference type="ARBA" id="ARBA00022679"/>
    </source>
</evidence>
<dbReference type="Gene3D" id="1.10.287.130">
    <property type="match status" value="1"/>
</dbReference>
<dbReference type="SMART" id="SM00388">
    <property type="entry name" value="HisKA"/>
    <property type="match status" value="1"/>
</dbReference>
<dbReference type="InterPro" id="IPR003594">
    <property type="entry name" value="HATPase_dom"/>
</dbReference>
<comment type="caution">
    <text evidence="16">The sequence shown here is derived from an EMBL/GenBank/DDBJ whole genome shotgun (WGS) entry which is preliminary data.</text>
</comment>
<feature type="transmembrane region" description="Helical" evidence="14">
    <location>
        <begin position="102"/>
        <end position="120"/>
    </location>
</feature>
<keyword evidence="17" id="KW-1185">Reference proteome</keyword>